<evidence type="ECO:0000256" key="1">
    <source>
        <dbReference type="SAM" id="Phobius"/>
    </source>
</evidence>
<keyword evidence="1" id="KW-0812">Transmembrane</keyword>
<organism evidence="2 3">
    <name type="scientific">Waltera acetigignens</name>
    <dbReference type="NCBI Taxonomy" id="2981769"/>
    <lineage>
        <taxon>Bacteria</taxon>
        <taxon>Bacillati</taxon>
        <taxon>Bacillota</taxon>
        <taxon>Clostridia</taxon>
        <taxon>Lachnospirales</taxon>
        <taxon>Lachnospiraceae</taxon>
        <taxon>Waltera</taxon>
    </lineage>
</organism>
<dbReference type="InterPro" id="IPR007211">
    <property type="entry name" value="DUF378"/>
</dbReference>
<feature type="transmembrane region" description="Helical" evidence="1">
    <location>
        <begin position="12"/>
        <end position="36"/>
    </location>
</feature>
<dbReference type="AlphaFoldDB" id="A0AAE3D8E0"/>
<sequence length="69" mass="7607">MGNKYLDGTALTIAIIGAVNWGLIGLFRFDLVAFLFGDMSWFSRIVYVLVGISGLYLISFFLHLGDSEA</sequence>
<dbReference type="EMBL" id="JAJEPV010000014">
    <property type="protein sequence ID" value="MCC2119401.1"/>
    <property type="molecule type" value="Genomic_DNA"/>
</dbReference>
<name>A0AAE3D8E0_9FIRM</name>
<dbReference type="PANTHER" id="PTHR37304">
    <property type="entry name" value="MEMBRANE PROTEIN-RELATED"/>
    <property type="match status" value="1"/>
</dbReference>
<reference evidence="2 3" key="1">
    <citation type="submission" date="2021-10" db="EMBL/GenBank/DDBJ databases">
        <title>Anaerobic single-cell dispensing facilitates the cultivation of human gut bacteria.</title>
        <authorList>
            <person name="Afrizal A."/>
        </authorList>
    </citation>
    <scope>NUCLEOTIDE SEQUENCE [LARGE SCALE GENOMIC DNA]</scope>
    <source>
        <strain evidence="2 3">CLA-AA-H273</strain>
    </source>
</reference>
<keyword evidence="1" id="KW-1133">Transmembrane helix</keyword>
<dbReference type="RefSeq" id="WP_117465665.1">
    <property type="nucleotide sequence ID" value="NZ_JAJEPV010000014.1"/>
</dbReference>
<evidence type="ECO:0000313" key="3">
    <source>
        <dbReference type="Proteomes" id="UP001197795"/>
    </source>
</evidence>
<comment type="caution">
    <text evidence="2">The sequence shown here is derived from an EMBL/GenBank/DDBJ whole genome shotgun (WGS) entry which is preliminary data.</text>
</comment>
<protein>
    <submittedName>
        <fullName evidence="2">DUF378 domain-containing protein</fullName>
    </submittedName>
</protein>
<feature type="transmembrane region" description="Helical" evidence="1">
    <location>
        <begin position="45"/>
        <end position="64"/>
    </location>
</feature>
<proteinExistence type="predicted"/>
<keyword evidence="3" id="KW-1185">Reference proteome</keyword>
<dbReference type="PANTHER" id="PTHR37304:SF1">
    <property type="entry name" value="MEMBRANE PROTEIN"/>
    <property type="match status" value="1"/>
</dbReference>
<dbReference type="Pfam" id="PF04070">
    <property type="entry name" value="DUF378"/>
    <property type="match status" value="1"/>
</dbReference>
<keyword evidence="1" id="KW-0472">Membrane</keyword>
<gene>
    <name evidence="2" type="ORF">LKD75_07285</name>
</gene>
<dbReference type="Proteomes" id="UP001197795">
    <property type="component" value="Unassembled WGS sequence"/>
</dbReference>
<accession>A0AAE3D8E0</accession>
<evidence type="ECO:0000313" key="2">
    <source>
        <dbReference type="EMBL" id="MCC2119401.1"/>
    </source>
</evidence>